<dbReference type="EMBL" id="LXQA010140200">
    <property type="protein sequence ID" value="MCI24217.1"/>
    <property type="molecule type" value="Genomic_DNA"/>
</dbReference>
<organism evidence="2 3">
    <name type="scientific">Trifolium medium</name>
    <dbReference type="NCBI Taxonomy" id="97028"/>
    <lineage>
        <taxon>Eukaryota</taxon>
        <taxon>Viridiplantae</taxon>
        <taxon>Streptophyta</taxon>
        <taxon>Embryophyta</taxon>
        <taxon>Tracheophyta</taxon>
        <taxon>Spermatophyta</taxon>
        <taxon>Magnoliopsida</taxon>
        <taxon>eudicotyledons</taxon>
        <taxon>Gunneridae</taxon>
        <taxon>Pentapetalae</taxon>
        <taxon>rosids</taxon>
        <taxon>fabids</taxon>
        <taxon>Fabales</taxon>
        <taxon>Fabaceae</taxon>
        <taxon>Papilionoideae</taxon>
        <taxon>50 kb inversion clade</taxon>
        <taxon>NPAAA clade</taxon>
        <taxon>Hologalegina</taxon>
        <taxon>IRL clade</taxon>
        <taxon>Trifolieae</taxon>
        <taxon>Trifolium</taxon>
    </lineage>
</organism>
<feature type="non-terminal residue" evidence="2">
    <location>
        <position position="1"/>
    </location>
</feature>
<evidence type="ECO:0000313" key="2">
    <source>
        <dbReference type="EMBL" id="MCI24217.1"/>
    </source>
</evidence>
<evidence type="ECO:0000256" key="1">
    <source>
        <dbReference type="SAM" id="Coils"/>
    </source>
</evidence>
<feature type="coiled-coil region" evidence="1">
    <location>
        <begin position="25"/>
        <end position="52"/>
    </location>
</feature>
<keyword evidence="1" id="KW-0175">Coiled coil</keyword>
<comment type="caution">
    <text evidence="2">The sequence shown here is derived from an EMBL/GenBank/DDBJ whole genome shotgun (WGS) entry which is preliminary data.</text>
</comment>
<dbReference type="Proteomes" id="UP000265520">
    <property type="component" value="Unassembled WGS sequence"/>
</dbReference>
<accession>A0A392QJY4</accession>
<name>A0A392QJY4_9FABA</name>
<evidence type="ECO:0000313" key="3">
    <source>
        <dbReference type="Proteomes" id="UP000265520"/>
    </source>
</evidence>
<protein>
    <submittedName>
        <fullName evidence="2">Uncharacterized protein</fullName>
    </submittedName>
</protein>
<reference evidence="2 3" key="1">
    <citation type="journal article" date="2018" name="Front. Plant Sci.">
        <title>Red Clover (Trifolium pratense) and Zigzag Clover (T. medium) - A Picture of Genomic Similarities and Differences.</title>
        <authorList>
            <person name="Dluhosova J."/>
            <person name="Istvanek J."/>
            <person name="Nedelnik J."/>
            <person name="Repkova J."/>
        </authorList>
    </citation>
    <scope>NUCLEOTIDE SEQUENCE [LARGE SCALE GENOMIC DNA]</scope>
    <source>
        <strain evidence="3">cv. 10/8</strain>
        <tissue evidence="2">Leaf</tissue>
    </source>
</reference>
<sequence length="73" mass="8292">AQMKVIFRFQDVLGIVNDGVSELAVKASEAQIVNKEREMAKLLEESNNLSNMKLEELQASLEAREMRPKQRTS</sequence>
<dbReference type="AlphaFoldDB" id="A0A392QJY4"/>
<keyword evidence="3" id="KW-1185">Reference proteome</keyword>
<proteinExistence type="predicted"/>